<accession>A0A811VII8</accession>
<organism evidence="1 2">
    <name type="scientific">Ceratitis capitata</name>
    <name type="common">Mediterranean fruit fly</name>
    <name type="synonym">Tephritis capitata</name>
    <dbReference type="NCBI Taxonomy" id="7213"/>
    <lineage>
        <taxon>Eukaryota</taxon>
        <taxon>Metazoa</taxon>
        <taxon>Ecdysozoa</taxon>
        <taxon>Arthropoda</taxon>
        <taxon>Hexapoda</taxon>
        <taxon>Insecta</taxon>
        <taxon>Pterygota</taxon>
        <taxon>Neoptera</taxon>
        <taxon>Endopterygota</taxon>
        <taxon>Diptera</taxon>
        <taxon>Brachycera</taxon>
        <taxon>Muscomorpha</taxon>
        <taxon>Tephritoidea</taxon>
        <taxon>Tephritidae</taxon>
        <taxon>Ceratitis</taxon>
        <taxon>Ceratitis</taxon>
    </lineage>
</organism>
<dbReference type="AlphaFoldDB" id="A0A811VII8"/>
<proteinExistence type="predicted"/>
<protein>
    <submittedName>
        <fullName evidence="1">(Mediterranean fruit fly) hypothetical protein</fullName>
    </submittedName>
</protein>
<dbReference type="Proteomes" id="UP000606786">
    <property type="component" value="Unassembled WGS sequence"/>
</dbReference>
<reference evidence="1" key="1">
    <citation type="submission" date="2020-11" db="EMBL/GenBank/DDBJ databases">
        <authorList>
            <person name="Whitehead M."/>
        </authorList>
    </citation>
    <scope>NUCLEOTIDE SEQUENCE</scope>
    <source>
        <strain evidence="1">EGII</strain>
    </source>
</reference>
<keyword evidence="2" id="KW-1185">Reference proteome</keyword>
<gene>
    <name evidence="1" type="ORF">CCAP1982_LOCUS22067</name>
</gene>
<sequence>MYEQCFEYGQSADLKSVTRLWHNFTALKRVVSHWRYIRSRSFYENSPQAKTCHKSKHTEADVDFIGVKTNILISLTTFV</sequence>
<evidence type="ECO:0000313" key="1">
    <source>
        <dbReference type="EMBL" id="CAD7014059.1"/>
    </source>
</evidence>
<comment type="caution">
    <text evidence="1">The sequence shown here is derived from an EMBL/GenBank/DDBJ whole genome shotgun (WGS) entry which is preliminary data.</text>
</comment>
<evidence type="ECO:0000313" key="2">
    <source>
        <dbReference type="Proteomes" id="UP000606786"/>
    </source>
</evidence>
<dbReference type="EMBL" id="CAJHJT010000056">
    <property type="protein sequence ID" value="CAD7014059.1"/>
    <property type="molecule type" value="Genomic_DNA"/>
</dbReference>
<name>A0A811VII8_CERCA</name>